<reference evidence="1 2" key="1">
    <citation type="journal article" date="2016" name="Mol. Biol. Evol.">
        <title>Genome-Wide Survey of Gut Fungi (Harpellales) Reveals the First Horizontally Transferred Ubiquitin Gene from a Mosquito Host.</title>
        <authorList>
            <person name="Wang Y."/>
            <person name="White M.M."/>
            <person name="Kvist S."/>
            <person name="Moncalvo J.M."/>
        </authorList>
    </citation>
    <scope>NUCLEOTIDE SEQUENCE [LARGE SCALE GENOMIC DNA]</scope>
    <source>
        <strain evidence="1 2">ALG-7-W6</strain>
    </source>
</reference>
<sequence length="93" mass="10600">MAHEGSAAMGLVASSLYWISFYSNIDLLYPVRPRSSEPLIYSYVAKKLYNSLVFPLYPTRGIDKPRYDALGIEEYNPSSILENLYKIFIALDV</sequence>
<evidence type="ECO:0000313" key="2">
    <source>
        <dbReference type="Proteomes" id="UP000187455"/>
    </source>
</evidence>
<comment type="caution">
    <text evidence="1">The sequence shown here is derived from an EMBL/GenBank/DDBJ whole genome shotgun (WGS) entry which is preliminary data.</text>
</comment>
<organism evidence="1 2">
    <name type="scientific">Smittium mucronatum</name>
    <dbReference type="NCBI Taxonomy" id="133383"/>
    <lineage>
        <taxon>Eukaryota</taxon>
        <taxon>Fungi</taxon>
        <taxon>Fungi incertae sedis</taxon>
        <taxon>Zoopagomycota</taxon>
        <taxon>Kickxellomycotina</taxon>
        <taxon>Harpellomycetes</taxon>
        <taxon>Harpellales</taxon>
        <taxon>Legeriomycetaceae</taxon>
        <taxon>Smittium</taxon>
    </lineage>
</organism>
<evidence type="ECO:0000313" key="1">
    <source>
        <dbReference type="EMBL" id="OLY83352.1"/>
    </source>
</evidence>
<dbReference type="AlphaFoldDB" id="A0A1R0H2H4"/>
<accession>A0A1R0H2H4</accession>
<dbReference type="STRING" id="133383.A0A1R0H2H4"/>
<keyword evidence="2" id="KW-1185">Reference proteome</keyword>
<dbReference type="OrthoDB" id="5595869at2759"/>
<name>A0A1R0H2H4_9FUNG</name>
<protein>
    <submittedName>
        <fullName evidence="1">Uncharacterized protein</fullName>
    </submittedName>
</protein>
<dbReference type="Proteomes" id="UP000187455">
    <property type="component" value="Unassembled WGS sequence"/>
</dbReference>
<gene>
    <name evidence="1" type="ORF">AYI68_g2506</name>
</gene>
<proteinExistence type="predicted"/>
<dbReference type="EMBL" id="LSSL01000949">
    <property type="protein sequence ID" value="OLY83352.1"/>
    <property type="molecule type" value="Genomic_DNA"/>
</dbReference>